<dbReference type="EMBL" id="VCGU01000458">
    <property type="protein sequence ID" value="TRY63141.1"/>
    <property type="molecule type" value="Genomic_DNA"/>
</dbReference>
<dbReference type="GO" id="GO:0004222">
    <property type="term" value="F:metalloendopeptidase activity"/>
    <property type="evidence" value="ECO:0007669"/>
    <property type="project" value="InterPro"/>
</dbReference>
<keyword evidence="7" id="KW-0999">Mitochondrion inner membrane</keyword>
<dbReference type="Pfam" id="PF05193">
    <property type="entry name" value="Peptidase_M16_C"/>
    <property type="match status" value="1"/>
</dbReference>
<evidence type="ECO:0000256" key="12">
    <source>
        <dbReference type="ARBA" id="ARBA00032315"/>
    </source>
</evidence>
<evidence type="ECO:0000313" key="16">
    <source>
        <dbReference type="EMBL" id="TRY63141.1"/>
    </source>
</evidence>
<comment type="similarity">
    <text evidence="4 13">Belongs to the peptidase M16 family.</text>
</comment>
<evidence type="ECO:0000259" key="15">
    <source>
        <dbReference type="Pfam" id="PF05193"/>
    </source>
</evidence>
<dbReference type="InterPro" id="IPR001431">
    <property type="entry name" value="Pept_M16_Zn_BS"/>
</dbReference>
<evidence type="ECO:0000256" key="10">
    <source>
        <dbReference type="ARBA" id="ARBA00023136"/>
    </source>
</evidence>
<dbReference type="InterPro" id="IPR011249">
    <property type="entry name" value="Metalloenz_LuxS/M16"/>
</dbReference>
<keyword evidence="9" id="KW-0496">Mitochondrion</keyword>
<evidence type="ECO:0000256" key="2">
    <source>
        <dbReference type="ARBA" id="ARBA00004273"/>
    </source>
</evidence>
<evidence type="ECO:0000256" key="11">
    <source>
        <dbReference type="ARBA" id="ARBA00030006"/>
    </source>
</evidence>
<keyword evidence="8" id="KW-0809">Transit peptide</keyword>
<dbReference type="InterPro" id="IPR007863">
    <property type="entry name" value="Peptidase_M16_C"/>
</dbReference>
<protein>
    <recommendedName>
        <fullName evidence="6">Mitochondrial-processing peptidase subunit alpha</fullName>
    </recommendedName>
    <alternativeName>
        <fullName evidence="11">Alpha-MPP</fullName>
    </alternativeName>
    <alternativeName>
        <fullName evidence="12">Inactive zinc metalloprotease alpha</fullName>
    </alternativeName>
</protein>
<dbReference type="PROSITE" id="PS00143">
    <property type="entry name" value="INSULINASE"/>
    <property type="match status" value="1"/>
</dbReference>
<keyword evidence="17" id="KW-1185">Reference proteome</keyword>
<dbReference type="FunFam" id="3.30.830.10:FF:000014">
    <property type="entry name" value="Mitochondrial-processing peptidase alpha subunit, mitochondrial"/>
    <property type="match status" value="1"/>
</dbReference>
<evidence type="ECO:0000256" key="6">
    <source>
        <dbReference type="ARBA" id="ARBA00016741"/>
    </source>
</evidence>
<dbReference type="GO" id="GO:0046872">
    <property type="term" value="F:metal ion binding"/>
    <property type="evidence" value="ECO:0007669"/>
    <property type="project" value="InterPro"/>
</dbReference>
<reference evidence="16 17" key="1">
    <citation type="journal article" date="2018" name="Nat. Ecol. Evol.">
        <title>Genomic signatures of mitonuclear coevolution across populations of Tigriopus californicus.</title>
        <authorList>
            <person name="Barreto F.S."/>
            <person name="Watson E.T."/>
            <person name="Lima T.G."/>
            <person name="Willett C.S."/>
            <person name="Edmands S."/>
            <person name="Li W."/>
            <person name="Burton R.S."/>
        </authorList>
    </citation>
    <scope>NUCLEOTIDE SEQUENCE [LARGE SCALE GENOMIC DNA]</scope>
    <source>
        <strain evidence="16 17">San Diego</strain>
    </source>
</reference>
<dbReference type="InterPro" id="IPR050361">
    <property type="entry name" value="MPP/UQCRC_Complex"/>
</dbReference>
<dbReference type="AlphaFoldDB" id="A0A553NCH5"/>
<dbReference type="PANTHER" id="PTHR11851">
    <property type="entry name" value="METALLOPROTEASE"/>
    <property type="match status" value="1"/>
</dbReference>
<dbReference type="Pfam" id="PF00675">
    <property type="entry name" value="Peptidase_M16"/>
    <property type="match status" value="1"/>
</dbReference>
<evidence type="ECO:0000256" key="9">
    <source>
        <dbReference type="ARBA" id="ARBA00023128"/>
    </source>
</evidence>
<dbReference type="Proteomes" id="UP000318571">
    <property type="component" value="Chromosome 10"/>
</dbReference>
<evidence type="ECO:0000256" key="13">
    <source>
        <dbReference type="RuleBase" id="RU004447"/>
    </source>
</evidence>
<dbReference type="GO" id="GO:0006627">
    <property type="term" value="P:protein processing involved in protein targeting to mitochondrion"/>
    <property type="evidence" value="ECO:0007669"/>
    <property type="project" value="TreeGrafter"/>
</dbReference>
<dbReference type="GO" id="GO:0005743">
    <property type="term" value="C:mitochondrial inner membrane"/>
    <property type="evidence" value="ECO:0007669"/>
    <property type="project" value="UniProtKB-SubCell"/>
</dbReference>
<gene>
    <name evidence="16" type="ORF">TCAL_00342</name>
</gene>
<comment type="function">
    <text evidence="1">Substrate recognition and binding subunit of the essential mitochondrial processing protease (MPP), which cleaves the mitochondrial sequence off newly imported precursors proteins.</text>
</comment>
<evidence type="ECO:0000256" key="4">
    <source>
        <dbReference type="ARBA" id="ARBA00007261"/>
    </source>
</evidence>
<dbReference type="Gene3D" id="3.30.830.10">
    <property type="entry name" value="Metalloenzyme, LuxS/M16 peptidase-like"/>
    <property type="match status" value="2"/>
</dbReference>
<dbReference type="PANTHER" id="PTHR11851:SF49">
    <property type="entry name" value="MITOCHONDRIAL-PROCESSING PEPTIDASE SUBUNIT ALPHA"/>
    <property type="match status" value="1"/>
</dbReference>
<dbReference type="SUPFAM" id="SSF63411">
    <property type="entry name" value="LuxS/MPP-like metallohydrolase"/>
    <property type="match status" value="2"/>
</dbReference>
<comment type="subunit">
    <text evidence="5">Heterodimer of PMPCA (alpha) and PMPCB (beta) subunits, forming the mitochondrial processing protease (MPP) in which PMPCA is involved in substrate recognition and binding and PMPCB is the catalytic subunit.</text>
</comment>
<evidence type="ECO:0000256" key="3">
    <source>
        <dbReference type="ARBA" id="ARBA00004305"/>
    </source>
</evidence>
<evidence type="ECO:0000256" key="7">
    <source>
        <dbReference type="ARBA" id="ARBA00022792"/>
    </source>
</evidence>
<name>A0A553NCH5_TIGCA</name>
<evidence type="ECO:0000256" key="1">
    <source>
        <dbReference type="ARBA" id="ARBA00002123"/>
    </source>
</evidence>
<feature type="domain" description="Peptidase M16 C-terminal" evidence="15">
    <location>
        <begin position="236"/>
        <end position="433"/>
    </location>
</feature>
<accession>A0A553NCH5</accession>
<comment type="subcellular location">
    <subcellularLocation>
        <location evidence="2">Mitochondrion inner membrane</location>
    </subcellularLocation>
    <subcellularLocation>
        <location evidence="3">Mitochondrion matrix</location>
    </subcellularLocation>
</comment>
<proteinExistence type="inferred from homology"/>
<keyword evidence="10" id="KW-0472">Membrane</keyword>
<dbReference type="OMA" id="LKYHHSP"/>
<feature type="domain" description="Peptidase M16 N-terminal" evidence="14">
    <location>
        <begin position="80"/>
        <end position="229"/>
    </location>
</feature>
<dbReference type="STRING" id="6832.A0A553NCH5"/>
<evidence type="ECO:0000259" key="14">
    <source>
        <dbReference type="Pfam" id="PF00675"/>
    </source>
</evidence>
<evidence type="ECO:0000313" key="17">
    <source>
        <dbReference type="Proteomes" id="UP000318571"/>
    </source>
</evidence>
<evidence type="ECO:0000256" key="8">
    <source>
        <dbReference type="ARBA" id="ARBA00022946"/>
    </source>
</evidence>
<dbReference type="InterPro" id="IPR011765">
    <property type="entry name" value="Pept_M16_N"/>
</dbReference>
<organism evidence="16 17">
    <name type="scientific">Tigriopus californicus</name>
    <name type="common">Marine copepod</name>
    <dbReference type="NCBI Taxonomy" id="6832"/>
    <lineage>
        <taxon>Eukaryota</taxon>
        <taxon>Metazoa</taxon>
        <taxon>Ecdysozoa</taxon>
        <taxon>Arthropoda</taxon>
        <taxon>Crustacea</taxon>
        <taxon>Multicrustacea</taxon>
        <taxon>Hexanauplia</taxon>
        <taxon>Copepoda</taxon>
        <taxon>Harpacticoida</taxon>
        <taxon>Harpacticidae</taxon>
        <taxon>Tigriopus</taxon>
    </lineage>
</organism>
<dbReference type="GO" id="GO:0005759">
    <property type="term" value="C:mitochondrial matrix"/>
    <property type="evidence" value="ECO:0007669"/>
    <property type="project" value="UniProtKB-SubCell"/>
</dbReference>
<comment type="caution">
    <text evidence="16">The sequence shown here is derived from an EMBL/GenBank/DDBJ whole genome shotgun (WGS) entry which is preliminary data.</text>
</comment>
<dbReference type="OrthoDB" id="277191at2759"/>
<evidence type="ECO:0000256" key="5">
    <source>
        <dbReference type="ARBA" id="ARBA00011587"/>
    </source>
</evidence>
<dbReference type="FunFam" id="3.30.830.10:FF:000010">
    <property type="entry name" value="Mitochondrial-processing peptidase alpha subunit, mitochondrial"/>
    <property type="match status" value="1"/>
</dbReference>
<sequence>MLGCCTRSVLRLRQTQLRLAGLRCGYASQPPPPIHRVPLSEPLSTAAHPTVLESHPFISPTGSDGRAEPGRVSTLSNGIRVASQPHYGQFCTVGVCIDSGSRYEVAYPSGISHFLEKLAFASTQKFQSNDEIQSRLEKFGGICDCQSTRDTFLYAASIDRRGLETMVEILGDVVLRPNITEEELQFTRMAVQYEVEDAQMRPDQEPLMLEAIHSAAFSNNTLGLPKMCPPENTAGISRSILMKYLSTYHVPSRMVVAGVGVEHDQLVRYVEDHFVNSPPVYELSKAHADQSLAQYTGGLVSIEKDLSNVSLGPTPMPDLVHLTIGLESVSHQHPNFIAFCVLNMMMGGGGSFSAGGPGKGMYTRLYTQVLNRYHWMYSATAFNHAYGDSGLFCITASAPPQNLGDMTQVITHEMAKLTGHIGNEEFNRAKTQLKSMLLMNLESRPVIFEDVARQVLAQGERRDPREYIELIDQIQPADINQIANKMLASQPSVAVIGNLQNMPSLKDIELSLIDKMPSPSKRSFFR</sequence>